<feature type="region of interest" description="Disordered" evidence="1">
    <location>
        <begin position="11"/>
        <end position="56"/>
    </location>
</feature>
<gene>
    <name evidence="2" type="ORF">IFM89_036972</name>
</gene>
<organism evidence="2 3">
    <name type="scientific">Coptis chinensis</name>
    <dbReference type="NCBI Taxonomy" id="261450"/>
    <lineage>
        <taxon>Eukaryota</taxon>
        <taxon>Viridiplantae</taxon>
        <taxon>Streptophyta</taxon>
        <taxon>Embryophyta</taxon>
        <taxon>Tracheophyta</taxon>
        <taxon>Spermatophyta</taxon>
        <taxon>Magnoliopsida</taxon>
        <taxon>Ranunculales</taxon>
        <taxon>Ranunculaceae</taxon>
        <taxon>Coptidoideae</taxon>
        <taxon>Coptis</taxon>
    </lineage>
</organism>
<protein>
    <submittedName>
        <fullName evidence="2">Uncharacterized protein</fullName>
    </submittedName>
</protein>
<dbReference type="AlphaFoldDB" id="A0A835HBF7"/>
<name>A0A835HBF7_9MAGN</name>
<comment type="caution">
    <text evidence="2">The sequence shown here is derived from an EMBL/GenBank/DDBJ whole genome shotgun (WGS) entry which is preliminary data.</text>
</comment>
<evidence type="ECO:0000313" key="2">
    <source>
        <dbReference type="EMBL" id="KAF9595083.1"/>
    </source>
</evidence>
<sequence>MDRIWTVVRVGGSPSGSLIRDPREEDQELRDHPKDALASRGHGPTIEPYSTSGTISRPALRLGRKWSEKRQSLILKTKILKTKESGGKGVKLSASGSPFFGFSGTARILRMGFQLKTL</sequence>
<accession>A0A835HBF7</accession>
<proteinExistence type="predicted"/>
<reference evidence="2 3" key="1">
    <citation type="submission" date="2020-10" db="EMBL/GenBank/DDBJ databases">
        <title>The Coptis chinensis genome and diversification of protoberbering-type alkaloids.</title>
        <authorList>
            <person name="Wang B."/>
            <person name="Shu S."/>
            <person name="Song C."/>
            <person name="Liu Y."/>
        </authorList>
    </citation>
    <scope>NUCLEOTIDE SEQUENCE [LARGE SCALE GENOMIC DNA]</scope>
    <source>
        <strain evidence="2">HL-2020</strain>
        <tissue evidence="2">Leaf</tissue>
    </source>
</reference>
<dbReference type="Proteomes" id="UP000631114">
    <property type="component" value="Unassembled WGS sequence"/>
</dbReference>
<evidence type="ECO:0000313" key="3">
    <source>
        <dbReference type="Proteomes" id="UP000631114"/>
    </source>
</evidence>
<keyword evidence="3" id="KW-1185">Reference proteome</keyword>
<dbReference type="EMBL" id="JADFTS010000008">
    <property type="protein sequence ID" value="KAF9595083.1"/>
    <property type="molecule type" value="Genomic_DNA"/>
</dbReference>
<evidence type="ECO:0000256" key="1">
    <source>
        <dbReference type="SAM" id="MobiDB-lite"/>
    </source>
</evidence>